<evidence type="ECO:0000256" key="1">
    <source>
        <dbReference type="ARBA" id="ARBA00004948"/>
    </source>
</evidence>
<name>A0ABP6LYF4_9MICC</name>
<feature type="domain" description="Thiaminase-2/PQQC" evidence="2">
    <location>
        <begin position="47"/>
        <end position="246"/>
    </location>
</feature>
<dbReference type="InterPro" id="IPR016084">
    <property type="entry name" value="Haem_Oase-like_multi-hlx"/>
</dbReference>
<keyword evidence="4" id="KW-1185">Reference proteome</keyword>
<dbReference type="PANTHER" id="PTHR43198:SF2">
    <property type="entry name" value="SI:CH1073-67J19.1-RELATED"/>
    <property type="match status" value="1"/>
</dbReference>
<sequence length="261" mass="28255">MSTTDSHSGAAVGLASYVDSPALRAGEHGLAAWRGSRQALAAISELEFLAELADGTLPAETFVHYLLQDSAYLAGYGQAMTLLAARAPSAEHRRFWARATSDTIAEEQSMQAELMGSEEFSALARRMADDDGAPRPSPTTQGYTSWLVATAAVDDHAVAVAAVLPCFWVYAEVGRHLVESIGEGMDRHPYRSWVEVYSDPAFDRAVEEAIGIFEELVDASDAGVRARMMAAFERGCVYEHRFWAAAHVRESWATPPSGARA</sequence>
<dbReference type="SUPFAM" id="SSF48613">
    <property type="entry name" value="Heme oxygenase-like"/>
    <property type="match status" value="1"/>
</dbReference>
<accession>A0ABP6LYF4</accession>
<evidence type="ECO:0000313" key="3">
    <source>
        <dbReference type="EMBL" id="GAA3060473.1"/>
    </source>
</evidence>
<proteinExistence type="predicted"/>
<dbReference type="Gene3D" id="1.20.910.10">
    <property type="entry name" value="Heme oxygenase-like"/>
    <property type="match status" value="1"/>
</dbReference>
<gene>
    <name evidence="3" type="ORF">GCM10010529_12630</name>
</gene>
<dbReference type="Proteomes" id="UP001500236">
    <property type="component" value="Unassembled WGS sequence"/>
</dbReference>
<dbReference type="InterPro" id="IPR004305">
    <property type="entry name" value="Thiaminase-2/PQQC"/>
</dbReference>
<dbReference type="CDD" id="cd19365">
    <property type="entry name" value="TenA_C-like"/>
    <property type="match status" value="1"/>
</dbReference>
<evidence type="ECO:0000313" key="4">
    <source>
        <dbReference type="Proteomes" id="UP001500236"/>
    </source>
</evidence>
<reference evidence="4" key="1">
    <citation type="journal article" date="2019" name="Int. J. Syst. Evol. Microbiol.">
        <title>The Global Catalogue of Microorganisms (GCM) 10K type strain sequencing project: providing services to taxonomists for standard genome sequencing and annotation.</title>
        <authorList>
            <consortium name="The Broad Institute Genomics Platform"/>
            <consortium name="The Broad Institute Genome Sequencing Center for Infectious Disease"/>
            <person name="Wu L."/>
            <person name="Ma J."/>
        </authorList>
    </citation>
    <scope>NUCLEOTIDE SEQUENCE [LARGE SCALE GENOMIC DNA]</scope>
    <source>
        <strain evidence="4">JCM 14309</strain>
    </source>
</reference>
<protein>
    <recommendedName>
        <fullName evidence="2">Thiaminase-2/PQQC domain-containing protein</fullName>
    </recommendedName>
</protein>
<dbReference type="RefSeq" id="WP_311025790.1">
    <property type="nucleotide sequence ID" value="NZ_BAAAVT010000007.1"/>
</dbReference>
<dbReference type="EMBL" id="BAAAVT010000007">
    <property type="protein sequence ID" value="GAA3060473.1"/>
    <property type="molecule type" value="Genomic_DNA"/>
</dbReference>
<evidence type="ECO:0000259" key="2">
    <source>
        <dbReference type="Pfam" id="PF03070"/>
    </source>
</evidence>
<dbReference type="Pfam" id="PF03070">
    <property type="entry name" value="TENA_THI-4"/>
    <property type="match status" value="1"/>
</dbReference>
<dbReference type="PANTHER" id="PTHR43198">
    <property type="entry name" value="BIFUNCTIONAL TH2 PROTEIN"/>
    <property type="match status" value="1"/>
</dbReference>
<comment type="pathway">
    <text evidence="1">Cofactor biosynthesis; thiamine diphosphate biosynthesis.</text>
</comment>
<organism evidence="3 4">
    <name type="scientific">Nesterenkonia aethiopica</name>
    <dbReference type="NCBI Taxonomy" id="269144"/>
    <lineage>
        <taxon>Bacteria</taxon>
        <taxon>Bacillati</taxon>
        <taxon>Actinomycetota</taxon>
        <taxon>Actinomycetes</taxon>
        <taxon>Micrococcales</taxon>
        <taxon>Micrococcaceae</taxon>
        <taxon>Nesterenkonia</taxon>
    </lineage>
</organism>
<dbReference type="InterPro" id="IPR050967">
    <property type="entry name" value="Thiamine_Salvage_TenA"/>
</dbReference>
<comment type="caution">
    <text evidence="3">The sequence shown here is derived from an EMBL/GenBank/DDBJ whole genome shotgun (WGS) entry which is preliminary data.</text>
</comment>